<dbReference type="AlphaFoldDB" id="M8CPY6"/>
<dbReference type="SUPFAM" id="SSF48403">
    <property type="entry name" value="Ankyrin repeat"/>
    <property type="match status" value="1"/>
</dbReference>
<dbReference type="PROSITE" id="PS50297">
    <property type="entry name" value="ANK_REP_REGION"/>
    <property type="match status" value="3"/>
</dbReference>
<dbReference type="Pfam" id="PF12796">
    <property type="entry name" value="Ank_2"/>
    <property type="match status" value="1"/>
</dbReference>
<proteinExistence type="predicted"/>
<reference evidence="4" key="1">
    <citation type="submission" date="2015-06" db="UniProtKB">
        <authorList>
            <consortium name="EnsemblPlants"/>
        </authorList>
    </citation>
    <scope>IDENTIFICATION</scope>
</reference>
<accession>M8CPY6</accession>
<dbReference type="SMART" id="SM00248">
    <property type="entry name" value="ANK"/>
    <property type="match status" value="3"/>
</dbReference>
<dbReference type="EnsemblPlants" id="EMT29597">
    <property type="protein sequence ID" value="EMT29597"/>
    <property type="gene ID" value="F775_26842"/>
</dbReference>
<dbReference type="PANTHER" id="PTHR24166:SF48">
    <property type="entry name" value="PROTEIN VAPYRIN"/>
    <property type="match status" value="1"/>
</dbReference>
<dbReference type="Gene3D" id="1.25.40.20">
    <property type="entry name" value="Ankyrin repeat-containing domain"/>
    <property type="match status" value="2"/>
</dbReference>
<dbReference type="InterPro" id="IPR050889">
    <property type="entry name" value="Dendritic_Spine_Reg/Scaffold"/>
</dbReference>
<name>M8CPY6_AEGTA</name>
<dbReference type="PRINTS" id="PR01415">
    <property type="entry name" value="ANKYRIN"/>
</dbReference>
<dbReference type="InterPro" id="IPR002110">
    <property type="entry name" value="Ankyrin_rpt"/>
</dbReference>
<evidence type="ECO:0000256" key="1">
    <source>
        <dbReference type="ARBA" id="ARBA00022737"/>
    </source>
</evidence>
<feature type="compositionally biased region" description="Polar residues" evidence="3">
    <location>
        <begin position="145"/>
        <end position="156"/>
    </location>
</feature>
<sequence length="313" mass="32586">MGNSLGCSASGERLVSAARDGDAVEARMLLELSPALARYSTFGGLNSPLHFAAAKGHLDVRAALPCDSMPPACVIVTLLLEKGADVNARNYCGQVTRADYLSGRTALHFAAHDGLVRCVRLLLADFIPSGPLEDTASSVADGGDSQMNSGSSPTSSLGLKFNEPNQLYALLADFIPSGPLEDTASSVADGGAGSTPLHYAAGGGSLECCQVLLSKGASRLTLNCNGWLPMDVARIFGRRCLEPLLSPNSHTIIPAIQPSSYLALPLMSILNIAREFGLQHTVSSVDESDLCAVCLERSCSVAAEGGGYMTHFA</sequence>
<dbReference type="PROSITE" id="PS50088">
    <property type="entry name" value="ANK_REPEAT"/>
    <property type="match status" value="3"/>
</dbReference>
<dbReference type="Pfam" id="PF13637">
    <property type="entry name" value="Ank_4"/>
    <property type="match status" value="1"/>
</dbReference>
<keyword evidence="1" id="KW-0677">Repeat</keyword>
<dbReference type="InterPro" id="IPR036770">
    <property type="entry name" value="Ankyrin_rpt-contain_sf"/>
</dbReference>
<feature type="region of interest" description="Disordered" evidence="3">
    <location>
        <begin position="135"/>
        <end position="156"/>
    </location>
</feature>
<evidence type="ECO:0000313" key="4">
    <source>
        <dbReference type="EnsemblPlants" id="EMT29597"/>
    </source>
</evidence>
<keyword evidence="2" id="KW-0040">ANK repeat</keyword>
<evidence type="ECO:0000256" key="2">
    <source>
        <dbReference type="ARBA" id="ARBA00023043"/>
    </source>
</evidence>
<evidence type="ECO:0000256" key="3">
    <source>
        <dbReference type="SAM" id="MobiDB-lite"/>
    </source>
</evidence>
<dbReference type="PANTHER" id="PTHR24166">
    <property type="entry name" value="ROLLING PEBBLES, ISOFORM B"/>
    <property type="match status" value="1"/>
</dbReference>
<protein>
    <submittedName>
        <fullName evidence="4">Uncharacterized protein</fullName>
    </submittedName>
</protein>
<organism evidence="4">
    <name type="scientific">Aegilops tauschii</name>
    <name type="common">Tausch's goatgrass</name>
    <name type="synonym">Aegilops squarrosa</name>
    <dbReference type="NCBI Taxonomy" id="37682"/>
    <lineage>
        <taxon>Eukaryota</taxon>
        <taxon>Viridiplantae</taxon>
        <taxon>Streptophyta</taxon>
        <taxon>Embryophyta</taxon>
        <taxon>Tracheophyta</taxon>
        <taxon>Spermatophyta</taxon>
        <taxon>Magnoliopsida</taxon>
        <taxon>Liliopsida</taxon>
        <taxon>Poales</taxon>
        <taxon>Poaceae</taxon>
        <taxon>BOP clade</taxon>
        <taxon>Pooideae</taxon>
        <taxon>Triticodae</taxon>
        <taxon>Triticeae</taxon>
        <taxon>Triticinae</taxon>
        <taxon>Aegilops</taxon>
    </lineage>
</organism>